<dbReference type="Gene3D" id="3.30.310.200">
    <property type="match status" value="1"/>
</dbReference>
<dbReference type="InterPro" id="IPR027417">
    <property type="entry name" value="P-loop_NTPase"/>
</dbReference>
<keyword evidence="3" id="KW-0812">Transmembrane</keyword>
<proteinExistence type="predicted"/>
<dbReference type="Gene3D" id="3.30.70.1390">
    <property type="entry name" value="ROC domain from the Parkinson's disease-associated leucine-rich repeat kinase 2"/>
    <property type="match status" value="1"/>
</dbReference>
<dbReference type="PANTHER" id="PTHR47679:SF2">
    <property type="entry name" value="C-TERMINAL OF ROC (COR) DOMAIN-CONTAINING PROTEIN"/>
    <property type="match status" value="1"/>
</dbReference>
<evidence type="ECO:0000256" key="3">
    <source>
        <dbReference type="SAM" id="Phobius"/>
    </source>
</evidence>
<dbReference type="EMBL" id="CAJFCJ010000005">
    <property type="protein sequence ID" value="CAD5114014.1"/>
    <property type="molecule type" value="Genomic_DNA"/>
</dbReference>
<evidence type="ECO:0000256" key="2">
    <source>
        <dbReference type="ARBA" id="ARBA00022741"/>
    </source>
</evidence>
<keyword evidence="6" id="KW-1185">Reference proteome</keyword>
<keyword evidence="1" id="KW-0677">Repeat</keyword>
<keyword evidence="2" id="KW-0547">Nucleotide-binding</keyword>
<evidence type="ECO:0000313" key="6">
    <source>
        <dbReference type="Proteomes" id="UP000549394"/>
    </source>
</evidence>
<dbReference type="GO" id="GO:0016301">
    <property type="term" value="F:kinase activity"/>
    <property type="evidence" value="ECO:0007669"/>
    <property type="project" value="UniProtKB-KW"/>
</dbReference>
<dbReference type="Proteomes" id="UP000549394">
    <property type="component" value="Unassembled WGS sequence"/>
</dbReference>
<reference evidence="5 6" key="1">
    <citation type="submission" date="2020-08" db="EMBL/GenBank/DDBJ databases">
        <authorList>
            <person name="Hejnol A."/>
        </authorList>
    </citation>
    <scope>NUCLEOTIDE SEQUENCE [LARGE SCALE GENOMIC DNA]</scope>
</reference>
<gene>
    <name evidence="5" type="ORF">DGYR_LOCUS2907</name>
</gene>
<comment type="caution">
    <text evidence="5">The sequence shown here is derived from an EMBL/GenBank/DDBJ whole genome shotgun (WGS) entry which is preliminary data.</text>
</comment>
<dbReference type="InterPro" id="IPR020859">
    <property type="entry name" value="ROC"/>
</dbReference>
<name>A0A7I8VHG5_9ANNE</name>
<dbReference type="PRINTS" id="PR00449">
    <property type="entry name" value="RASTRNSFRMNG"/>
</dbReference>
<dbReference type="InterPro" id="IPR057263">
    <property type="entry name" value="COR-B"/>
</dbReference>
<dbReference type="PANTHER" id="PTHR47679">
    <property type="entry name" value="PROTEIN TORNADO 1"/>
    <property type="match status" value="1"/>
</dbReference>
<feature type="transmembrane region" description="Helical" evidence="3">
    <location>
        <begin position="329"/>
        <end position="351"/>
    </location>
</feature>
<dbReference type="Pfam" id="PF25497">
    <property type="entry name" value="COR-B"/>
    <property type="match status" value="1"/>
</dbReference>
<dbReference type="SUPFAM" id="SSF52540">
    <property type="entry name" value="P-loop containing nucleoside triphosphate hydrolases"/>
    <property type="match status" value="1"/>
</dbReference>
<feature type="domain" description="Roc" evidence="4">
    <location>
        <begin position="787"/>
        <end position="960"/>
    </location>
</feature>
<protein>
    <submittedName>
        <fullName evidence="5">DgyrCDS3176</fullName>
    </submittedName>
</protein>
<dbReference type="PROSITE" id="PS51424">
    <property type="entry name" value="ROC"/>
    <property type="match status" value="1"/>
</dbReference>
<keyword evidence="3" id="KW-1133">Transmembrane helix</keyword>
<accession>A0A7I8VHG5</accession>
<dbReference type="Gene3D" id="3.40.50.300">
    <property type="entry name" value="P-loop containing nucleotide triphosphate hydrolases"/>
    <property type="match status" value="1"/>
</dbReference>
<dbReference type="AlphaFoldDB" id="A0A7I8VHG5"/>
<dbReference type="OrthoDB" id="10252328at2759"/>
<keyword evidence="3" id="KW-0472">Membrane</keyword>
<sequence length="1148" mass="134620">MSNDALHIPKEELLKFAVSMRTLDPYVNPLELLHMTNQQKQLENCQIVIPYTRKFNEEKEKYKICSNIVQYFITKTLFPNCYQQITFLDVSNDKKNGEDEKDYLLKREEQGKYDSDNLKLELESRAAAISDKENSGFLKENIYLAKLNYRKELKLHNNLALKENLSNFATHSNYPAFFYKIELMKICSNVVQLEEQITQIIEKEERFVPLHQIVNQVPIASIKAETDTDEALKTFDLDSNNFYFEFKKIPFDAKDMNDLSTKLYQFPYFKALEFLDRYATPLLVKTIFFEEYYVVSQNWLGKVLQNIEILSKPCEDSIKDYYFLTKDTLIYVAIAIGTLAMEIITIIEYALHKNSMYYEKHVKTVWDGRDDQSNQVNFDFSSNLIFTNQYITKTNVSRRQNLIWIMHKEINPTDSSDVNFTNNISTTSQKDQDNTDKEFNLSSFTYRLSNPNPQVKKYFCTTLMDPVYFHTFKVKPNQKKVINYHTKNFNDVGEQIEMKVFLDNVLLDCFAIPNENYELIIETREDLAINSNVDFAFAPMSDVVNDRILPISIKIGQKFQTMVEMEDKSLKPTIATIYNKQIFNWERLIEYLNVDQVPQLLVEKISKERPNSEINYDRFIRKYAKLRKNTQEYNARFYSGIMPNYESYKRADALPGFLIRKELSPTSIPVLSDIIKSQSLIPYGLCSMETEDETWTECSHVVKSPFEMSHDQKVKLWELTRLELISFPEILDLSYNIDLVEISGEICNLPLESLNLDGCPALRTPPREVVNKGLEFIQGYMRKLLEGSNRCRKTKLILVGLGGAGKTSLVNRMMNDTKEGSTDTNVTDGIIIKKWLLQSVEYSVWDFAGQTIYYNTHQFFLSNRAIYILLWNVRLGYEYAGLNFWLNTIGRHAPNAPILLVGSHIDEDGRILHDDLTKVWPTKTYPIELHSWLITLMEEFNLLFSLKSQKEYLIPCLLPPFQMENFWEGDVLTEQDIEKKMVYEFDYLPLGLFNRAQVRLHYYSDELKLWSDGSFLQKNEHRGFIKKTDSSKVIVKVRGPRPDNILFFVHEVFERLIEESFSGVKYDYFLSCIECVRCRESRPSMVPSERIRKALNSKIPLLQCFHHFHILTFDQLQNMLPPKVSDNLKHKKYTRKLINELFKYISIN</sequence>
<organism evidence="5 6">
    <name type="scientific">Dimorphilus gyrociliatus</name>
    <dbReference type="NCBI Taxonomy" id="2664684"/>
    <lineage>
        <taxon>Eukaryota</taxon>
        <taxon>Metazoa</taxon>
        <taxon>Spiralia</taxon>
        <taxon>Lophotrochozoa</taxon>
        <taxon>Annelida</taxon>
        <taxon>Polychaeta</taxon>
        <taxon>Polychaeta incertae sedis</taxon>
        <taxon>Dinophilidae</taxon>
        <taxon>Dimorphilus</taxon>
    </lineage>
</organism>
<dbReference type="Pfam" id="PF08477">
    <property type="entry name" value="Roc"/>
    <property type="match status" value="1"/>
</dbReference>
<evidence type="ECO:0000313" key="5">
    <source>
        <dbReference type="EMBL" id="CAD5114014.1"/>
    </source>
</evidence>
<evidence type="ECO:0000259" key="4">
    <source>
        <dbReference type="PROSITE" id="PS51424"/>
    </source>
</evidence>
<dbReference type="GO" id="GO:0005524">
    <property type="term" value="F:ATP binding"/>
    <property type="evidence" value="ECO:0007669"/>
    <property type="project" value="UniProtKB-KW"/>
</dbReference>
<evidence type="ECO:0000256" key="1">
    <source>
        <dbReference type="ARBA" id="ARBA00022737"/>
    </source>
</evidence>